<evidence type="ECO:0000313" key="3">
    <source>
        <dbReference type="Proteomes" id="UP001309876"/>
    </source>
</evidence>
<name>A0AAN7ST86_9EURO</name>
<evidence type="ECO:0000259" key="1">
    <source>
        <dbReference type="Pfam" id="PF06985"/>
    </source>
</evidence>
<dbReference type="Proteomes" id="UP001309876">
    <property type="component" value="Unassembled WGS sequence"/>
</dbReference>
<dbReference type="Pfam" id="PF06985">
    <property type="entry name" value="HET"/>
    <property type="match status" value="1"/>
</dbReference>
<protein>
    <recommendedName>
        <fullName evidence="1">Heterokaryon incompatibility domain-containing protein</fullName>
    </recommendedName>
</protein>
<organism evidence="2 3">
    <name type="scientific">Lithohypha guttulata</name>
    <dbReference type="NCBI Taxonomy" id="1690604"/>
    <lineage>
        <taxon>Eukaryota</taxon>
        <taxon>Fungi</taxon>
        <taxon>Dikarya</taxon>
        <taxon>Ascomycota</taxon>
        <taxon>Pezizomycotina</taxon>
        <taxon>Eurotiomycetes</taxon>
        <taxon>Chaetothyriomycetidae</taxon>
        <taxon>Chaetothyriales</taxon>
        <taxon>Trichomeriaceae</taxon>
        <taxon>Lithohypha</taxon>
    </lineage>
</organism>
<dbReference type="InterPro" id="IPR010730">
    <property type="entry name" value="HET"/>
</dbReference>
<feature type="domain" description="Heterokaryon incompatibility" evidence="1">
    <location>
        <begin position="48"/>
        <end position="217"/>
    </location>
</feature>
<comment type="caution">
    <text evidence="2">The sequence shown here is derived from an EMBL/GenBank/DDBJ whole genome shotgun (WGS) entry which is preliminary data.</text>
</comment>
<dbReference type="PANTHER" id="PTHR24148:SF73">
    <property type="entry name" value="HET DOMAIN PROTEIN (AFU_ORTHOLOGUE AFUA_8G01020)"/>
    <property type="match status" value="1"/>
</dbReference>
<accession>A0AAN7ST86</accession>
<proteinExistence type="predicted"/>
<sequence>MSGAPYAYRLIGVRIPTIRLVRITGRREDGSVLLQLECFPLADVIDKYIAISYTWGLDNKIRRVWIGTKYVVIRENIWQFLLHCAQHQHIVSDSWLWIDSICINQTNTAEKNRQVQLMGRIFSGTAHVLIWLGSSSQRNLKLLEDARTSATQNDNHTKAQSSDHRYESEITWSWQEWRSFVKSDDESRVGDWWRPYVDDVKDVLYNEYWHRLWIAQEVKLAQSAKLIFGTMTLDIQQLESINLLYETLRDEQRSVDEQYYRFSRSKTPATNIVSQHPLLCRGAPSLHKFLYVYRNQQCADPRDKVYGLLGLAGIDGTFAIDYRCAKENLFMQVLNHIGSQRRSTADPVEFQDIELHLAEY</sequence>
<reference evidence="2 3" key="1">
    <citation type="submission" date="2023-08" db="EMBL/GenBank/DDBJ databases">
        <title>Black Yeasts Isolated from many extreme environments.</title>
        <authorList>
            <person name="Coleine C."/>
            <person name="Stajich J.E."/>
            <person name="Selbmann L."/>
        </authorList>
    </citation>
    <scope>NUCLEOTIDE SEQUENCE [LARGE SCALE GENOMIC DNA]</scope>
    <source>
        <strain evidence="2 3">CCFEE 5910</strain>
    </source>
</reference>
<dbReference type="AlphaFoldDB" id="A0AAN7ST86"/>
<gene>
    <name evidence="2" type="ORF">LTR05_008434</name>
</gene>
<dbReference type="InterPro" id="IPR052895">
    <property type="entry name" value="HetReg/Transcr_Mod"/>
</dbReference>
<dbReference type="EMBL" id="JAVRRJ010000012">
    <property type="protein sequence ID" value="KAK5080729.1"/>
    <property type="molecule type" value="Genomic_DNA"/>
</dbReference>
<dbReference type="PANTHER" id="PTHR24148">
    <property type="entry name" value="ANKYRIN REPEAT DOMAIN-CONTAINING PROTEIN 39 HOMOLOG-RELATED"/>
    <property type="match status" value="1"/>
</dbReference>
<evidence type="ECO:0000313" key="2">
    <source>
        <dbReference type="EMBL" id="KAK5080729.1"/>
    </source>
</evidence>
<keyword evidence="3" id="KW-1185">Reference proteome</keyword>